<dbReference type="AlphaFoldDB" id="A0A0G1T4V2"/>
<dbReference type="InterPro" id="IPR027417">
    <property type="entry name" value="P-loop_NTPase"/>
</dbReference>
<dbReference type="EMBL" id="LCOK01000013">
    <property type="protein sequence ID" value="KKU76757.1"/>
    <property type="molecule type" value="Genomic_DNA"/>
</dbReference>
<evidence type="ECO:0008006" key="3">
    <source>
        <dbReference type="Google" id="ProtNLM"/>
    </source>
</evidence>
<proteinExistence type="predicted"/>
<dbReference type="Proteomes" id="UP000034682">
    <property type="component" value="Unassembled WGS sequence"/>
</dbReference>
<evidence type="ECO:0000313" key="1">
    <source>
        <dbReference type="EMBL" id="KKU76757.1"/>
    </source>
</evidence>
<accession>A0A0G1T4V2</accession>
<protein>
    <recommendedName>
        <fullName evidence="3">Adenylate kinase</fullName>
    </recommendedName>
</protein>
<gene>
    <name evidence="1" type="ORF">UY02_C0013G0013</name>
</gene>
<organism evidence="1 2">
    <name type="scientific">Candidatus Giovannonibacteria bacterium GW2011_GWB1_47_6b</name>
    <dbReference type="NCBI Taxonomy" id="1618655"/>
    <lineage>
        <taxon>Bacteria</taxon>
        <taxon>Candidatus Giovannoniibacteriota</taxon>
    </lineage>
</organism>
<dbReference type="Gene3D" id="3.40.50.300">
    <property type="entry name" value="P-loop containing nucleotide triphosphate hydrolases"/>
    <property type="match status" value="1"/>
</dbReference>
<comment type="caution">
    <text evidence="1">The sequence shown here is derived from an EMBL/GenBank/DDBJ whole genome shotgun (WGS) entry which is preliminary data.</text>
</comment>
<sequence length="59" mass="6859">MRTRAVDNPAVLETRIKEYEERTKPIVAELEKRGYKINKVNAAAKPFDVFAELKKKLQL</sequence>
<reference evidence="1 2" key="1">
    <citation type="journal article" date="2015" name="Nature">
        <title>rRNA introns, odd ribosomes, and small enigmatic genomes across a large radiation of phyla.</title>
        <authorList>
            <person name="Brown C.T."/>
            <person name="Hug L.A."/>
            <person name="Thomas B.C."/>
            <person name="Sharon I."/>
            <person name="Castelle C.J."/>
            <person name="Singh A."/>
            <person name="Wilkins M.J."/>
            <person name="Williams K.H."/>
            <person name="Banfield J.F."/>
        </authorList>
    </citation>
    <scope>NUCLEOTIDE SEQUENCE [LARGE SCALE GENOMIC DNA]</scope>
</reference>
<name>A0A0G1T4V2_9BACT</name>
<evidence type="ECO:0000313" key="2">
    <source>
        <dbReference type="Proteomes" id="UP000034682"/>
    </source>
</evidence>